<evidence type="ECO:0000313" key="1">
    <source>
        <dbReference type="EMBL" id="MPM90207.1"/>
    </source>
</evidence>
<dbReference type="AlphaFoldDB" id="A0A645DLP4"/>
<dbReference type="EMBL" id="VSSQ01037495">
    <property type="protein sequence ID" value="MPM90207.1"/>
    <property type="molecule type" value="Genomic_DNA"/>
</dbReference>
<organism evidence="1">
    <name type="scientific">bioreactor metagenome</name>
    <dbReference type="NCBI Taxonomy" id="1076179"/>
    <lineage>
        <taxon>unclassified sequences</taxon>
        <taxon>metagenomes</taxon>
        <taxon>ecological metagenomes</taxon>
    </lineage>
</organism>
<sequence length="54" mass="6534">MNRVREQFFSRARFRLDEDIKLRLRGLHGEQFYLCDRFTVAGDVLKCVFCFVCQ</sequence>
<reference evidence="1" key="1">
    <citation type="submission" date="2019-08" db="EMBL/GenBank/DDBJ databases">
        <authorList>
            <person name="Kucharzyk K."/>
            <person name="Murdoch R.W."/>
            <person name="Higgins S."/>
            <person name="Loffler F."/>
        </authorList>
    </citation>
    <scope>NUCLEOTIDE SEQUENCE</scope>
</reference>
<protein>
    <submittedName>
        <fullName evidence="1">Uncharacterized protein</fullName>
    </submittedName>
</protein>
<gene>
    <name evidence="1" type="ORF">SDC9_137324</name>
</gene>
<comment type="caution">
    <text evidence="1">The sequence shown here is derived from an EMBL/GenBank/DDBJ whole genome shotgun (WGS) entry which is preliminary data.</text>
</comment>
<name>A0A645DLP4_9ZZZZ</name>
<accession>A0A645DLP4</accession>
<proteinExistence type="predicted"/>